<dbReference type="PANTHER" id="PTHR38795:SF1">
    <property type="entry name" value="DUF6604 DOMAIN-CONTAINING PROTEIN"/>
    <property type="match status" value="1"/>
</dbReference>
<dbReference type="EMBL" id="OOIP01000021">
    <property type="protein sequence ID" value="SPO40570.1"/>
    <property type="molecule type" value="Genomic_DNA"/>
</dbReference>
<dbReference type="AlphaFoldDB" id="A0A5C3F8J1"/>
<dbReference type="Proteomes" id="UP000323386">
    <property type="component" value="Unassembled WGS sequence"/>
</dbReference>
<feature type="domain" description="DUF6604" evidence="2">
    <location>
        <begin position="11"/>
        <end position="297"/>
    </location>
</feature>
<feature type="region of interest" description="Disordered" evidence="1">
    <location>
        <begin position="142"/>
        <end position="197"/>
    </location>
</feature>
<evidence type="ECO:0000313" key="4">
    <source>
        <dbReference type="Proteomes" id="UP000323386"/>
    </source>
</evidence>
<dbReference type="InterPro" id="IPR046539">
    <property type="entry name" value="DUF6604"/>
</dbReference>
<accession>A0A5C3F8J1</accession>
<dbReference type="OrthoDB" id="5238236at2759"/>
<keyword evidence="4" id="KW-1185">Reference proteome</keyword>
<sequence length="972" mass="109251">MDGYVSAYWLYKRDTDRCASWLATTALSLGFPRKRFTAAEVDPRKKVSTFTVSSGCSHGGPTDAMPQYRYVLRIPQFIELARYIADKRHAVPPAKLRLIRRCISRRIAYLKAFEDQGQLCDKHVYFVEVLAEVFQILQPCEETDKDEGGNGDNEEHPQQAAGWKKIRAKRGAKKRGRSQHRAKAYSEPRTDSSGDDASSGHLFGRLHLFAESDGERGSSEDEDTDSDAGETLLYRIEDNVDEALCAFMAFYTDLNDVRAFLRQLWSDYRQRKMDLVTASLTTNTAFQLVAKAHNDIVERYRDLFADPSAILEALFDYALDLPAGKDLDDGGEELDDGNSTGCRVKAHEDARTTVEEHFFLLPFRVLSDWRADRLDDDDCHEPSLEGLFDAEAPGFDVALLSHAQRRRLDQDLLYAALNDFATFDDATVRAGDLDALQLLEANDEIPDDLKRSLKQHLQQTKDRIRRVLGPSKALDASGNSPDALTREMSHFLRSTDGPSLLLAFEMQVYLDINHVLQHDNRRGRVEAFTCLHHLELTLNEALRNKCEPNRCKVHHEDQELAIILIRELVQELLKRCHHACTDRSCCHADYLCSPATRQPFLDRHPIFCGLQTFRGLLKLRETGAEVARCSGLALAALHLFTACKGYLTAGQSPLDGFAWPDMEQIVRLRGPEQLFGGSSPPTCLSESTRAALRTYGYPPHLVQRLLDSSTARLLRSARMGRRAEVEPQLNRFANDATFVSIFEGISCTCRDHRTAVLQADINNGTVQKLLASSKAKQLRVTQRATVAQSAHSRPAKLPTQHRGRSKSKRSLAIVELLDILAEGLCSDMPGLCFDHIGLNTRCSRVFEAVYAALQKESKVLMREPAFPHCFSPMKAVVETLITLDWWNGRYREMPDVFQSLVDEQREAMERVAAVMRAAAVEVGIDISCLGLWATLTCLGYPMGSKVEEGPSTARDERQDGRETGQNDRGPER</sequence>
<name>A0A5C3F8J1_9BASI</name>
<reference evidence="3 4" key="1">
    <citation type="submission" date="2018-03" db="EMBL/GenBank/DDBJ databases">
        <authorList>
            <person name="Guldener U."/>
        </authorList>
    </citation>
    <scope>NUCLEOTIDE SEQUENCE [LARGE SCALE GENOMIC DNA]</scope>
    <source>
        <strain evidence="3 4">DAOM196992</strain>
    </source>
</reference>
<feature type="compositionally biased region" description="Basic residues" evidence="1">
    <location>
        <begin position="164"/>
        <end position="183"/>
    </location>
</feature>
<evidence type="ECO:0000259" key="2">
    <source>
        <dbReference type="Pfam" id="PF20253"/>
    </source>
</evidence>
<organism evidence="3 4">
    <name type="scientific">Pseudozyma flocculosa</name>
    <dbReference type="NCBI Taxonomy" id="84751"/>
    <lineage>
        <taxon>Eukaryota</taxon>
        <taxon>Fungi</taxon>
        <taxon>Dikarya</taxon>
        <taxon>Basidiomycota</taxon>
        <taxon>Ustilaginomycotina</taxon>
        <taxon>Ustilaginomycetes</taxon>
        <taxon>Ustilaginales</taxon>
        <taxon>Ustilaginaceae</taxon>
        <taxon>Pseudozyma</taxon>
    </lineage>
</organism>
<feature type="region of interest" description="Disordered" evidence="1">
    <location>
        <begin position="784"/>
        <end position="804"/>
    </location>
</feature>
<proteinExistence type="predicted"/>
<evidence type="ECO:0000313" key="3">
    <source>
        <dbReference type="EMBL" id="SPO40570.1"/>
    </source>
</evidence>
<gene>
    <name evidence="3" type="ORF">PSFLO_06052</name>
</gene>
<dbReference type="PANTHER" id="PTHR38795">
    <property type="entry name" value="DUF6604 DOMAIN-CONTAINING PROTEIN"/>
    <property type="match status" value="1"/>
</dbReference>
<feature type="region of interest" description="Disordered" evidence="1">
    <location>
        <begin position="946"/>
        <end position="972"/>
    </location>
</feature>
<evidence type="ECO:0000256" key="1">
    <source>
        <dbReference type="SAM" id="MobiDB-lite"/>
    </source>
</evidence>
<protein>
    <recommendedName>
        <fullName evidence="2">DUF6604 domain-containing protein</fullName>
    </recommendedName>
</protein>
<dbReference type="Pfam" id="PF20253">
    <property type="entry name" value="DUF6604"/>
    <property type="match status" value="1"/>
</dbReference>